<dbReference type="Pfam" id="PF00813">
    <property type="entry name" value="FliP"/>
    <property type="match status" value="1"/>
</dbReference>
<dbReference type="PANTHER" id="PTHR30587:SF0">
    <property type="entry name" value="FLAGELLAR BIOSYNTHETIC PROTEIN FLIP"/>
    <property type="match status" value="1"/>
</dbReference>
<dbReference type="PROSITE" id="PS01061">
    <property type="entry name" value="FLIP_2"/>
    <property type="match status" value="1"/>
</dbReference>
<feature type="transmembrane region" description="Helical" evidence="12">
    <location>
        <begin position="168"/>
        <end position="191"/>
    </location>
</feature>
<keyword evidence="14" id="KW-1185">Reference proteome</keyword>
<evidence type="ECO:0000256" key="12">
    <source>
        <dbReference type="RuleBase" id="RU362069"/>
    </source>
</evidence>
<dbReference type="GO" id="GO:0044781">
    <property type="term" value="P:bacterial-type flagellum organization"/>
    <property type="evidence" value="ECO:0007669"/>
    <property type="project" value="UniProtKB-UniRule"/>
</dbReference>
<sequence length="225" mass="24787">MTAPGVTLTVDPAGEPEKVAQGVQLLVLLTVLTIAPSILILATSFTRIVIVLSMVRNAIGTPTIPPNQVVIGLSLVLTFFIMTPTYDKINQNALQPYLDSQITQEEALKRAADPLREFMFKQTREKDIALFLQMGGQPQPQTLADIPTVSLFPAFVISELRTAFTMGFIIYIPFLIIDLVISSVLLSMGMMMLPPSLIALPFKLMLFVLVDGWFLITRSLALSFM</sequence>
<dbReference type="STRING" id="1134406.ADN00_17200"/>
<evidence type="ECO:0000313" key="13">
    <source>
        <dbReference type="EMBL" id="KPL71489.1"/>
    </source>
</evidence>
<evidence type="ECO:0000256" key="4">
    <source>
        <dbReference type="ARBA" id="ARBA00022475"/>
    </source>
</evidence>
<protein>
    <recommendedName>
        <fullName evidence="2 12">Flagellar biosynthetic protein FliP</fullName>
    </recommendedName>
</protein>
<keyword evidence="9 12" id="KW-0472">Membrane</keyword>
<keyword evidence="13" id="KW-0966">Cell projection</keyword>
<keyword evidence="8 12" id="KW-1133">Transmembrane helix</keyword>
<dbReference type="NCBIfam" id="TIGR01103">
    <property type="entry name" value="fliP"/>
    <property type="match status" value="1"/>
</dbReference>
<evidence type="ECO:0000256" key="3">
    <source>
        <dbReference type="ARBA" id="ARBA00022448"/>
    </source>
</evidence>
<accession>A0A0P6XJM2</accession>
<dbReference type="GO" id="GO:0005886">
    <property type="term" value="C:plasma membrane"/>
    <property type="evidence" value="ECO:0007669"/>
    <property type="project" value="UniProtKB-SubCell"/>
</dbReference>
<evidence type="ECO:0000256" key="1">
    <source>
        <dbReference type="ARBA" id="ARBA00006257"/>
    </source>
</evidence>
<evidence type="ECO:0000256" key="5">
    <source>
        <dbReference type="ARBA" id="ARBA00022692"/>
    </source>
</evidence>
<dbReference type="PATRIC" id="fig|1134406.4.peg.502"/>
<evidence type="ECO:0000256" key="11">
    <source>
        <dbReference type="ARBA" id="ARBA00023225"/>
    </source>
</evidence>
<keyword evidence="6 12" id="KW-1005">Bacterial flagellum biogenesis</keyword>
<dbReference type="GO" id="GO:0009306">
    <property type="term" value="P:protein secretion"/>
    <property type="evidence" value="ECO:0007669"/>
    <property type="project" value="UniProtKB-UniRule"/>
</dbReference>
<comment type="subcellular location">
    <subcellularLocation>
        <location evidence="12">Cell membrane</location>
        <topology evidence="12">Multi-pass membrane protein</topology>
    </subcellularLocation>
    <subcellularLocation>
        <location evidence="12">Bacterial flagellum basal body</location>
    </subcellularLocation>
</comment>
<dbReference type="InterPro" id="IPR005837">
    <property type="entry name" value="FliP"/>
</dbReference>
<dbReference type="InterPro" id="IPR005838">
    <property type="entry name" value="T3SS_IM_P"/>
</dbReference>
<keyword evidence="11 12" id="KW-1006">Bacterial flagellum protein export</keyword>
<evidence type="ECO:0000256" key="7">
    <source>
        <dbReference type="ARBA" id="ARBA00022927"/>
    </source>
</evidence>
<evidence type="ECO:0000256" key="2">
    <source>
        <dbReference type="ARBA" id="ARBA00021714"/>
    </source>
</evidence>
<evidence type="ECO:0000256" key="6">
    <source>
        <dbReference type="ARBA" id="ARBA00022795"/>
    </source>
</evidence>
<dbReference type="NCBIfam" id="NF009438">
    <property type="entry name" value="PRK12797.1"/>
    <property type="match status" value="1"/>
</dbReference>
<evidence type="ECO:0000313" key="14">
    <source>
        <dbReference type="Proteomes" id="UP000050417"/>
    </source>
</evidence>
<keyword evidence="10" id="KW-0975">Bacterial flagellum</keyword>
<feature type="transmembrane region" description="Helical" evidence="12">
    <location>
        <begin position="25"/>
        <end position="49"/>
    </location>
</feature>
<keyword evidence="13" id="KW-0969">Cilium</keyword>
<evidence type="ECO:0000256" key="10">
    <source>
        <dbReference type="ARBA" id="ARBA00023143"/>
    </source>
</evidence>
<comment type="caution">
    <text evidence="13">The sequence shown here is derived from an EMBL/GenBank/DDBJ whole genome shotgun (WGS) entry which is preliminary data.</text>
</comment>
<name>A0A0P6XJM2_9CHLR</name>
<dbReference type="EMBL" id="LGCL01000041">
    <property type="protein sequence ID" value="KPL71489.1"/>
    <property type="molecule type" value="Genomic_DNA"/>
</dbReference>
<gene>
    <name evidence="12" type="primary">fliP</name>
    <name evidence="13" type="ORF">ADN00_17200</name>
</gene>
<dbReference type="AlphaFoldDB" id="A0A0P6XJM2"/>
<proteinExistence type="inferred from homology"/>
<dbReference type="Proteomes" id="UP000050417">
    <property type="component" value="Unassembled WGS sequence"/>
</dbReference>
<evidence type="ECO:0000256" key="8">
    <source>
        <dbReference type="ARBA" id="ARBA00022989"/>
    </source>
</evidence>
<dbReference type="PANTHER" id="PTHR30587">
    <property type="entry name" value="FLAGELLAR BIOSYNTHETIC PROTEIN FLIP"/>
    <property type="match status" value="1"/>
</dbReference>
<dbReference type="PRINTS" id="PR01302">
    <property type="entry name" value="TYPE3IMPPROT"/>
</dbReference>
<feature type="transmembrane region" description="Helical" evidence="12">
    <location>
        <begin position="69"/>
        <end position="86"/>
    </location>
</feature>
<dbReference type="GO" id="GO:0009425">
    <property type="term" value="C:bacterial-type flagellum basal body"/>
    <property type="evidence" value="ECO:0007669"/>
    <property type="project" value="UniProtKB-SubCell"/>
</dbReference>
<keyword evidence="3 12" id="KW-0813">Transport</keyword>
<feature type="transmembrane region" description="Helical" evidence="12">
    <location>
        <begin position="197"/>
        <end position="216"/>
    </location>
</feature>
<dbReference type="PRINTS" id="PR00951">
    <property type="entry name" value="FLGBIOSNFLIP"/>
</dbReference>
<keyword evidence="13" id="KW-0282">Flagellum</keyword>
<keyword evidence="7 12" id="KW-0653">Protein transport</keyword>
<keyword evidence="4 12" id="KW-1003">Cell membrane</keyword>
<evidence type="ECO:0000256" key="9">
    <source>
        <dbReference type="ARBA" id="ARBA00023136"/>
    </source>
</evidence>
<comment type="function">
    <text evidence="12">Plays a role in the flagellum-specific transport system.</text>
</comment>
<keyword evidence="5 12" id="KW-0812">Transmembrane</keyword>
<comment type="similarity">
    <text evidence="1 12">Belongs to the FliP/MopC/SpaP family.</text>
</comment>
<reference evidence="13 14" key="1">
    <citation type="submission" date="2015-07" db="EMBL/GenBank/DDBJ databases">
        <title>Genome sequence of Ornatilinea apprima DSM 23815.</title>
        <authorList>
            <person name="Hemp J."/>
            <person name="Ward L.M."/>
            <person name="Pace L.A."/>
            <person name="Fischer W.W."/>
        </authorList>
    </citation>
    <scope>NUCLEOTIDE SEQUENCE [LARGE SCALE GENOMIC DNA]</scope>
    <source>
        <strain evidence="13 14">P3M-1</strain>
    </source>
</reference>
<organism evidence="13 14">
    <name type="scientific">Ornatilinea apprima</name>
    <dbReference type="NCBI Taxonomy" id="1134406"/>
    <lineage>
        <taxon>Bacteria</taxon>
        <taxon>Bacillati</taxon>
        <taxon>Chloroflexota</taxon>
        <taxon>Anaerolineae</taxon>
        <taxon>Anaerolineales</taxon>
        <taxon>Anaerolineaceae</taxon>
        <taxon>Ornatilinea</taxon>
    </lineage>
</organism>